<reference evidence="2 3" key="1">
    <citation type="submission" date="2013-04" db="EMBL/GenBank/DDBJ databases">
        <title>Oceanicola sp. 22II1-22F33 Genome Sequencing.</title>
        <authorList>
            <person name="Lai Q."/>
            <person name="Li G."/>
            <person name="Shao Z."/>
        </authorList>
    </citation>
    <scope>NUCLEOTIDE SEQUENCE [LARGE SCALE GENOMIC DNA]</scope>
    <source>
        <strain evidence="2 3">22II1-22F33</strain>
    </source>
</reference>
<keyword evidence="3" id="KW-1185">Reference proteome</keyword>
<dbReference type="EMBL" id="AQQR01000019">
    <property type="protein sequence ID" value="OWU68698.1"/>
    <property type="molecule type" value="Genomic_DNA"/>
</dbReference>
<sequence length="263" mass="27117">MTSRADRRRAQKGARGGAKRPATIADLAARVERARAPGLGRSAEARGRRMLAAYLQTAAAHGLPLSRVVADLAEGAVTLRLGEVARDSLMQAPPPAVANAACADGCAFCCILTEGDGGLITETEARRLHAALTPLAGQPEGRAWHAAACPALDPETRSCRVYEARPTICRSFLSVDAAACETNANGGEAEGAGLLGSHVDYLAVQALARDLLKGIARVPTYAMARVAAGAVEGESLDDTLDGARHGSNVLERTCRDAAKAGGA</sequence>
<dbReference type="AlphaFoldDB" id="A0A225NC97"/>
<comment type="caution">
    <text evidence="2">The sequence shown here is derived from an EMBL/GenBank/DDBJ whole genome shotgun (WGS) entry which is preliminary data.</text>
</comment>
<evidence type="ECO:0000256" key="1">
    <source>
        <dbReference type="SAM" id="MobiDB-lite"/>
    </source>
</evidence>
<proteinExistence type="predicted"/>
<name>A0A225NC97_9RHOB</name>
<evidence type="ECO:0000313" key="3">
    <source>
        <dbReference type="Proteomes" id="UP000215377"/>
    </source>
</evidence>
<accession>A0A225NC97</accession>
<protein>
    <recommendedName>
        <fullName evidence="4">Fe-S oxidoreductase</fullName>
    </recommendedName>
</protein>
<dbReference type="InterPro" id="IPR005358">
    <property type="entry name" value="Puta_zinc/iron-chelating_dom"/>
</dbReference>
<dbReference type="RefSeq" id="WP_088652331.1">
    <property type="nucleotide sequence ID" value="NZ_AQQR01000019.1"/>
</dbReference>
<gene>
    <name evidence="2" type="ORF">ATO3_23395</name>
</gene>
<dbReference type="Pfam" id="PF03692">
    <property type="entry name" value="CxxCxxCC"/>
    <property type="match status" value="1"/>
</dbReference>
<feature type="region of interest" description="Disordered" evidence="1">
    <location>
        <begin position="1"/>
        <end position="21"/>
    </location>
</feature>
<dbReference type="OrthoDB" id="259086at2"/>
<dbReference type="Proteomes" id="UP000215377">
    <property type="component" value="Unassembled WGS sequence"/>
</dbReference>
<evidence type="ECO:0000313" key="2">
    <source>
        <dbReference type="EMBL" id="OWU68698.1"/>
    </source>
</evidence>
<feature type="compositionally biased region" description="Basic residues" evidence="1">
    <location>
        <begin position="1"/>
        <end position="12"/>
    </location>
</feature>
<organism evidence="2 3">
    <name type="scientific">Marinibacterium profundimaris</name>
    <dbReference type="NCBI Taxonomy" id="1679460"/>
    <lineage>
        <taxon>Bacteria</taxon>
        <taxon>Pseudomonadati</taxon>
        <taxon>Pseudomonadota</taxon>
        <taxon>Alphaproteobacteria</taxon>
        <taxon>Rhodobacterales</taxon>
        <taxon>Paracoccaceae</taxon>
        <taxon>Marinibacterium</taxon>
    </lineage>
</organism>
<evidence type="ECO:0008006" key="4">
    <source>
        <dbReference type="Google" id="ProtNLM"/>
    </source>
</evidence>